<accession>X0KL42</accession>
<dbReference type="Proteomes" id="UP000030701">
    <property type="component" value="Unassembled WGS sequence"/>
</dbReference>
<reference evidence="1" key="1">
    <citation type="submission" date="2011-11" db="EMBL/GenBank/DDBJ databases">
        <title>The Genome Sequence of Fusarium oxysporum Cotton.</title>
        <authorList>
            <consortium name="The Broad Institute Genome Sequencing Platform"/>
            <person name="Ma L.-J."/>
            <person name="Gale L.R."/>
            <person name="Schwartz D.C."/>
            <person name="Zhou S."/>
            <person name="Corby-Kistler H."/>
            <person name="Young S.K."/>
            <person name="Zeng Q."/>
            <person name="Gargeya S."/>
            <person name="Fitzgerald M."/>
            <person name="Haas B."/>
            <person name="Abouelleil A."/>
            <person name="Alvarado L."/>
            <person name="Arachchi H.M."/>
            <person name="Berlin A."/>
            <person name="Brown A."/>
            <person name="Chapman S.B."/>
            <person name="Chen Z."/>
            <person name="Dunbar C."/>
            <person name="Freedman E."/>
            <person name="Gearin G."/>
            <person name="Goldberg J."/>
            <person name="Griggs A."/>
            <person name="Gujja S."/>
            <person name="Heiman D."/>
            <person name="Howarth C."/>
            <person name="Larson L."/>
            <person name="Lui A."/>
            <person name="MacDonald P.J.P."/>
            <person name="Montmayeur A."/>
            <person name="Murphy C."/>
            <person name="Neiman D."/>
            <person name="Pearson M."/>
            <person name="Priest M."/>
            <person name="Roberts A."/>
            <person name="Saif S."/>
            <person name="Shea T."/>
            <person name="Shenoy N."/>
            <person name="Sisk P."/>
            <person name="Stolte C."/>
            <person name="Sykes S."/>
            <person name="Wortman J."/>
            <person name="Nusbaum C."/>
            <person name="Birren B."/>
        </authorList>
    </citation>
    <scope>NUCLEOTIDE SEQUENCE [LARGE SCALE GENOMIC DNA]</scope>
    <source>
        <strain evidence="1">25433</strain>
    </source>
</reference>
<organism evidence="1">
    <name type="scientific">Fusarium oxysporum f. sp. vasinfectum 25433</name>
    <dbReference type="NCBI Taxonomy" id="1089449"/>
    <lineage>
        <taxon>Eukaryota</taxon>
        <taxon>Fungi</taxon>
        <taxon>Dikarya</taxon>
        <taxon>Ascomycota</taxon>
        <taxon>Pezizomycotina</taxon>
        <taxon>Sordariomycetes</taxon>
        <taxon>Hypocreomycetidae</taxon>
        <taxon>Hypocreales</taxon>
        <taxon>Nectriaceae</taxon>
        <taxon>Fusarium</taxon>
        <taxon>Fusarium oxysporum species complex</taxon>
    </lineage>
</organism>
<sequence>MEEDILPFDGPVACMNDVAHPEQANHPVSFNTYDLSQLPTNKHIWHGYLIRWNAESSSLRPDKMPCVHFVGPLPDGHWVVAVNSRIEEQFKERYREDILDKIEAGDHVLRHLFTPNDKDIDEHGLEVAARKTRSDVLSRAVEGVTAPGCFHLYRYYKTIIPDKADLLQIEWARLGYELQKSEPEVVEKFMLLSLLLAPKFVEDLNIETLTLQGLKYGWKNYLEKKESLAATNGVQNANEEGRERSLVRGLLESAYCLTCRHPRKYDLESTINDNRQRLGRVLHCVLEELLVSVPATQ</sequence>
<protein>
    <submittedName>
        <fullName evidence="1">Uncharacterized protein</fullName>
    </submittedName>
</protein>
<dbReference type="HOGENOM" id="CLU_785359_0_0_1"/>
<gene>
    <name evidence="1" type="ORF">FOTG_17335</name>
</gene>
<name>X0KL42_FUSOX</name>
<dbReference type="AlphaFoldDB" id="X0KL42"/>
<dbReference type="OrthoDB" id="5102373at2759"/>
<evidence type="ECO:0000313" key="1">
    <source>
        <dbReference type="EMBL" id="EXM14263.1"/>
    </source>
</evidence>
<proteinExistence type="predicted"/>
<reference evidence="1" key="2">
    <citation type="submission" date="2012-05" db="EMBL/GenBank/DDBJ databases">
        <title>The Genome Annotation of Fusarium oxysporum Cotton.</title>
        <authorList>
            <consortium name="The Broad Institute Genomics Platform"/>
            <person name="Ma L.-J."/>
            <person name="Corby-Kistler H."/>
            <person name="Broz K."/>
            <person name="Gale L.R."/>
            <person name="Jonkers W."/>
            <person name="O'Donnell K."/>
            <person name="Ploetz R."/>
            <person name="Steinberg C."/>
            <person name="Schwartz D.C."/>
            <person name="VanEtten H."/>
            <person name="Zhou S."/>
            <person name="Young S.K."/>
            <person name="Zeng Q."/>
            <person name="Gargeya S."/>
            <person name="Fitzgerald M."/>
            <person name="Abouelleil A."/>
            <person name="Alvarado L."/>
            <person name="Chapman S.B."/>
            <person name="Gainer-Dewar J."/>
            <person name="Goldberg J."/>
            <person name="Griggs A."/>
            <person name="Gujja S."/>
            <person name="Hansen M."/>
            <person name="Howarth C."/>
            <person name="Imamovic A."/>
            <person name="Ireland A."/>
            <person name="Larimer J."/>
            <person name="McCowan C."/>
            <person name="Murphy C."/>
            <person name="Pearson M."/>
            <person name="Poon T.W."/>
            <person name="Priest M."/>
            <person name="Roberts A."/>
            <person name="Saif S."/>
            <person name="Shea T."/>
            <person name="Sykes S."/>
            <person name="Wortman J."/>
            <person name="Nusbaum C."/>
            <person name="Birren B."/>
        </authorList>
    </citation>
    <scope>NUCLEOTIDE SEQUENCE</scope>
    <source>
        <strain evidence="1">25433</strain>
    </source>
</reference>
<dbReference type="EMBL" id="JH658072">
    <property type="protein sequence ID" value="EXM14263.1"/>
    <property type="molecule type" value="Genomic_DNA"/>
</dbReference>